<evidence type="ECO:0000256" key="3">
    <source>
        <dbReference type="ARBA" id="ARBA00023163"/>
    </source>
</evidence>
<dbReference type="InterPro" id="IPR036390">
    <property type="entry name" value="WH_DNA-bd_sf"/>
</dbReference>
<dbReference type="Gene3D" id="1.10.10.10">
    <property type="entry name" value="Winged helix-like DNA-binding domain superfamily/Winged helix DNA-binding domain"/>
    <property type="match status" value="1"/>
</dbReference>
<keyword evidence="2" id="KW-0238">DNA-binding</keyword>
<dbReference type="InterPro" id="IPR000524">
    <property type="entry name" value="Tscrpt_reg_HTH_GntR"/>
</dbReference>
<dbReference type="Gene3D" id="1.20.120.530">
    <property type="entry name" value="GntR ligand-binding domain-like"/>
    <property type="match status" value="1"/>
</dbReference>
<dbReference type="PROSITE" id="PS50949">
    <property type="entry name" value="HTH_GNTR"/>
    <property type="match status" value="1"/>
</dbReference>
<dbReference type="SMART" id="SM00895">
    <property type="entry name" value="FCD"/>
    <property type="match status" value="1"/>
</dbReference>
<dbReference type="SUPFAM" id="SSF46785">
    <property type="entry name" value="Winged helix' DNA-binding domain"/>
    <property type="match status" value="1"/>
</dbReference>
<evidence type="ECO:0000256" key="1">
    <source>
        <dbReference type="ARBA" id="ARBA00023015"/>
    </source>
</evidence>
<dbReference type="InterPro" id="IPR008920">
    <property type="entry name" value="TF_FadR/GntR_C"/>
</dbReference>
<gene>
    <name evidence="5" type="ORF">NRP21_03605</name>
</gene>
<comment type="caution">
    <text evidence="5">The sequence shown here is derived from an EMBL/GenBank/DDBJ whole genome shotgun (WGS) entry which is preliminary data.</text>
</comment>
<feature type="domain" description="HTH gntR-type" evidence="4">
    <location>
        <begin position="3"/>
        <end position="70"/>
    </location>
</feature>
<sequence>MARRTSSALLQVIEEDLDAGRLLPGDTLDEQGLASRFDVSRTPAREALLHLAAIGLVRMVPRRGAVVQGLSPGLALGMVEVLTALEAEAAGLAARRMTGEEREWLRTLHAEARPAMQRLDTAAYMAANAAFHGAIYAGARNAVLAEQLRLTRRRMLSYHRSSLGQPARVKASWREHGALLEAVLAGNEDGARAAMRDHIQSGGRVFADLVAGHEGGTT</sequence>
<dbReference type="PANTHER" id="PTHR43537:SF49">
    <property type="entry name" value="TRANSCRIPTIONAL REGULATORY PROTEIN"/>
    <property type="match status" value="1"/>
</dbReference>
<evidence type="ECO:0000259" key="4">
    <source>
        <dbReference type="PROSITE" id="PS50949"/>
    </source>
</evidence>
<dbReference type="Pfam" id="PF00392">
    <property type="entry name" value="GntR"/>
    <property type="match status" value="1"/>
</dbReference>
<evidence type="ECO:0000256" key="2">
    <source>
        <dbReference type="ARBA" id="ARBA00023125"/>
    </source>
</evidence>
<evidence type="ECO:0000313" key="6">
    <source>
        <dbReference type="Proteomes" id="UP001524642"/>
    </source>
</evidence>
<dbReference type="InterPro" id="IPR011711">
    <property type="entry name" value="GntR_C"/>
</dbReference>
<dbReference type="Proteomes" id="UP001524642">
    <property type="component" value="Unassembled WGS sequence"/>
</dbReference>
<dbReference type="EMBL" id="JANJOU010000002">
    <property type="protein sequence ID" value="MCR0981132.1"/>
    <property type="molecule type" value="Genomic_DNA"/>
</dbReference>
<organism evidence="5 6">
    <name type="scientific">Roseomonas populi</name>
    <dbReference type="NCBI Taxonomy" id="3121582"/>
    <lineage>
        <taxon>Bacteria</taxon>
        <taxon>Pseudomonadati</taxon>
        <taxon>Pseudomonadota</taxon>
        <taxon>Alphaproteobacteria</taxon>
        <taxon>Acetobacterales</taxon>
        <taxon>Roseomonadaceae</taxon>
        <taxon>Roseomonas</taxon>
    </lineage>
</organism>
<keyword evidence="1" id="KW-0805">Transcription regulation</keyword>
<keyword evidence="6" id="KW-1185">Reference proteome</keyword>
<keyword evidence="3" id="KW-0804">Transcription</keyword>
<proteinExistence type="predicted"/>
<dbReference type="SUPFAM" id="SSF48008">
    <property type="entry name" value="GntR ligand-binding domain-like"/>
    <property type="match status" value="1"/>
</dbReference>
<dbReference type="InterPro" id="IPR036388">
    <property type="entry name" value="WH-like_DNA-bd_sf"/>
</dbReference>
<dbReference type="SMART" id="SM00345">
    <property type="entry name" value="HTH_GNTR"/>
    <property type="match status" value="1"/>
</dbReference>
<evidence type="ECO:0000313" key="5">
    <source>
        <dbReference type="EMBL" id="MCR0981132.1"/>
    </source>
</evidence>
<name>A0ABT1WZ61_9PROT</name>
<dbReference type="RefSeq" id="WP_257714811.1">
    <property type="nucleotide sequence ID" value="NZ_JANJOU010000002.1"/>
</dbReference>
<dbReference type="PANTHER" id="PTHR43537">
    <property type="entry name" value="TRANSCRIPTIONAL REGULATOR, GNTR FAMILY"/>
    <property type="match status" value="1"/>
</dbReference>
<dbReference type="Pfam" id="PF07729">
    <property type="entry name" value="FCD"/>
    <property type="match status" value="1"/>
</dbReference>
<reference evidence="5 6" key="1">
    <citation type="submission" date="2022-06" db="EMBL/GenBank/DDBJ databases">
        <title>Roseomonas CN29.</title>
        <authorList>
            <person name="Cheng Y."/>
            <person name="He X."/>
        </authorList>
    </citation>
    <scope>NUCLEOTIDE SEQUENCE [LARGE SCALE GENOMIC DNA]</scope>
    <source>
        <strain evidence="5 6">CN29</strain>
    </source>
</reference>
<accession>A0ABT1WZ61</accession>
<protein>
    <submittedName>
        <fullName evidence="5">GntR family transcriptional regulator</fullName>
    </submittedName>
</protein>